<dbReference type="SUPFAM" id="SSF54447">
    <property type="entry name" value="ssDNA-binding transcriptional regulator domain"/>
    <property type="match status" value="1"/>
</dbReference>
<dbReference type="AlphaFoldDB" id="A0A1M5DG32"/>
<gene>
    <name evidence="2" type="ORF">SAMN02745218_02814</name>
</gene>
<dbReference type="RefSeq" id="WP_073167377.1">
    <property type="nucleotide sequence ID" value="NZ_FQUW01000049.1"/>
</dbReference>
<accession>A0A1M5DG32</accession>
<dbReference type="InterPro" id="IPR009044">
    <property type="entry name" value="ssDNA-bd_transcriptional_reg"/>
</dbReference>
<evidence type="ECO:0000313" key="2">
    <source>
        <dbReference type="EMBL" id="SHF65969.1"/>
    </source>
</evidence>
<protein>
    <submittedName>
        <fullName evidence="2">Transcriptional Coactivator p15 (PC4)</fullName>
    </submittedName>
</protein>
<name>A0A1M5DG32_9FIRM</name>
<keyword evidence="3" id="KW-1185">Reference proteome</keyword>
<dbReference type="Gene3D" id="2.30.31.10">
    <property type="entry name" value="Transcriptional Coactivator Pc4, Chain A"/>
    <property type="match status" value="1"/>
</dbReference>
<evidence type="ECO:0000313" key="3">
    <source>
        <dbReference type="Proteomes" id="UP000184196"/>
    </source>
</evidence>
<reference evidence="3" key="1">
    <citation type="submission" date="2016-11" db="EMBL/GenBank/DDBJ databases">
        <authorList>
            <person name="Varghese N."/>
            <person name="Submissions S."/>
        </authorList>
    </citation>
    <scope>NUCLEOTIDE SEQUENCE [LARGE SCALE GENOMIC DNA]</scope>
    <source>
        <strain evidence="3">DSM 11792</strain>
    </source>
</reference>
<organism evidence="2 3">
    <name type="scientific">Desulfofundulus australicus DSM 11792</name>
    <dbReference type="NCBI Taxonomy" id="1121425"/>
    <lineage>
        <taxon>Bacteria</taxon>
        <taxon>Bacillati</taxon>
        <taxon>Bacillota</taxon>
        <taxon>Clostridia</taxon>
        <taxon>Eubacteriales</taxon>
        <taxon>Peptococcaceae</taxon>
        <taxon>Desulfofundulus</taxon>
    </lineage>
</organism>
<feature type="domain" description="Transcriptional coactivator p15 (PC4) C-terminal" evidence="1">
    <location>
        <begin position="43"/>
        <end position="81"/>
    </location>
</feature>
<sequence length="93" mass="10167">MSKLQELAAARAANGDDDNFFADAEELLALPKSASTAIVLRKGPYRGEPHLDLRVFVLKRDGSVVHTKKGVLLTYDQARQVAEKILEVVESSS</sequence>
<dbReference type="GO" id="GO:0006355">
    <property type="term" value="P:regulation of DNA-templated transcription"/>
    <property type="evidence" value="ECO:0007669"/>
    <property type="project" value="InterPro"/>
</dbReference>
<dbReference type="InterPro" id="IPR003173">
    <property type="entry name" value="PC4_C"/>
</dbReference>
<evidence type="ECO:0000259" key="1">
    <source>
        <dbReference type="Pfam" id="PF02229"/>
    </source>
</evidence>
<dbReference type="Pfam" id="PF02229">
    <property type="entry name" value="PC4"/>
    <property type="match status" value="1"/>
</dbReference>
<dbReference type="EMBL" id="FQUW01000049">
    <property type="protein sequence ID" value="SHF65969.1"/>
    <property type="molecule type" value="Genomic_DNA"/>
</dbReference>
<dbReference type="Proteomes" id="UP000184196">
    <property type="component" value="Unassembled WGS sequence"/>
</dbReference>
<proteinExistence type="predicted"/>
<dbReference type="GO" id="GO:0003677">
    <property type="term" value="F:DNA binding"/>
    <property type="evidence" value="ECO:0007669"/>
    <property type="project" value="InterPro"/>
</dbReference>